<organism evidence="2 3">
    <name type="scientific">Vibrio anguillarum</name>
    <name type="common">Listonella anguillarum</name>
    <dbReference type="NCBI Taxonomy" id="55601"/>
    <lineage>
        <taxon>Bacteria</taxon>
        <taxon>Pseudomonadati</taxon>
        <taxon>Pseudomonadota</taxon>
        <taxon>Gammaproteobacteria</taxon>
        <taxon>Vibrionales</taxon>
        <taxon>Vibrionaceae</taxon>
        <taxon>Vibrio</taxon>
    </lineage>
</organism>
<protein>
    <submittedName>
        <fullName evidence="2">VCBS repeat-containing protein</fullName>
    </submittedName>
</protein>
<evidence type="ECO:0000256" key="1">
    <source>
        <dbReference type="ARBA" id="ARBA00022729"/>
    </source>
</evidence>
<dbReference type="AlphaFoldDB" id="A0AAW4BKJ6"/>
<name>A0AAW4BKJ6_VIBAN</name>
<dbReference type="Pfam" id="PF13517">
    <property type="entry name" value="FG-GAP_3"/>
    <property type="match status" value="1"/>
</dbReference>
<evidence type="ECO:0000313" key="2">
    <source>
        <dbReference type="EMBL" id="MBF4437601.1"/>
    </source>
</evidence>
<dbReference type="PANTHER" id="PTHR45460:SF2">
    <property type="entry name" value="ALPHA 1,3 GLUCANASE, GH71 FAMILY (EUROFUNG)"/>
    <property type="match status" value="1"/>
</dbReference>
<dbReference type="PANTHER" id="PTHR45460">
    <property type="entry name" value="SIMILAR TO CYSTEINE PROTEINASE"/>
    <property type="match status" value="1"/>
</dbReference>
<dbReference type="Gene3D" id="2.130.10.130">
    <property type="entry name" value="Integrin alpha, N-terminal"/>
    <property type="match status" value="1"/>
</dbReference>
<dbReference type="InterPro" id="IPR028994">
    <property type="entry name" value="Integrin_alpha_N"/>
</dbReference>
<feature type="non-terminal residue" evidence="2">
    <location>
        <position position="1"/>
    </location>
</feature>
<dbReference type="Proteomes" id="UP000786185">
    <property type="component" value="Unassembled WGS sequence"/>
</dbReference>
<dbReference type="EMBL" id="SCLC01001126">
    <property type="protein sequence ID" value="MBF4437601.1"/>
    <property type="molecule type" value="Genomic_DNA"/>
</dbReference>
<dbReference type="InterPro" id="IPR013517">
    <property type="entry name" value="FG-GAP"/>
</dbReference>
<dbReference type="SUPFAM" id="SSF69318">
    <property type="entry name" value="Integrin alpha N-terminal domain"/>
    <property type="match status" value="1"/>
</dbReference>
<reference evidence="2" key="1">
    <citation type="journal article" date="2021" name="PeerJ">
        <title>Analysis of 44 Vibrio anguillarum genomes reveals high genetic diversity.</title>
        <authorList>
            <person name="Hansen M.J."/>
            <person name="Dalsgaard I."/>
        </authorList>
    </citation>
    <scope>NUCLEOTIDE SEQUENCE</scope>
    <source>
        <strain evidence="2">850617-1/1</strain>
    </source>
</reference>
<comment type="caution">
    <text evidence="2">The sequence shown here is derived from an EMBL/GenBank/DDBJ whole genome shotgun (WGS) entry which is preliminary data.</text>
</comment>
<sequence length="172" mass="18096">DVPSDTISTQLKWSWQGGGFKPLSNQVMATPVVAQLNDDNGDGNIDEKDIADLIVVTFEGSKYVNGGLVRALSGVDGSELWSYEQGEAIADARYSPAVADLDGDGVVEIVTTNTSSPYLNILDNNGHVKKQILKAQTGGRSVGSITLADLDGDGSVEILSSDGVYNYESGLV</sequence>
<dbReference type="InterPro" id="IPR018247">
    <property type="entry name" value="EF_Hand_1_Ca_BS"/>
</dbReference>
<dbReference type="PROSITE" id="PS00018">
    <property type="entry name" value="EF_HAND_1"/>
    <property type="match status" value="1"/>
</dbReference>
<keyword evidence="1" id="KW-0732">Signal</keyword>
<gene>
    <name evidence="2" type="ORF">ERJ77_24575</name>
</gene>
<proteinExistence type="predicted"/>
<accession>A0AAW4BKJ6</accession>
<feature type="non-terminal residue" evidence="2">
    <location>
        <position position="172"/>
    </location>
</feature>
<evidence type="ECO:0000313" key="3">
    <source>
        <dbReference type="Proteomes" id="UP000786185"/>
    </source>
</evidence>